<comment type="subcellular location">
    <subcellularLocation>
        <location evidence="1">Cell membrane</location>
        <topology evidence="1">Single-pass type I membrane protein</topology>
    </subcellularLocation>
</comment>
<dbReference type="InterPro" id="IPR013106">
    <property type="entry name" value="Ig_V-set"/>
</dbReference>
<accession>A0A671MD08</accession>
<organism evidence="13 14">
    <name type="scientific">Sinocyclocheilus anshuiensis</name>
    <dbReference type="NCBI Taxonomy" id="1608454"/>
    <lineage>
        <taxon>Eukaryota</taxon>
        <taxon>Metazoa</taxon>
        <taxon>Chordata</taxon>
        <taxon>Craniata</taxon>
        <taxon>Vertebrata</taxon>
        <taxon>Euteleostomi</taxon>
        <taxon>Actinopterygii</taxon>
        <taxon>Neopterygii</taxon>
        <taxon>Teleostei</taxon>
        <taxon>Ostariophysi</taxon>
        <taxon>Cypriniformes</taxon>
        <taxon>Cyprinidae</taxon>
        <taxon>Cyprininae</taxon>
        <taxon>Sinocyclocheilus</taxon>
    </lineage>
</organism>
<reference evidence="13" key="2">
    <citation type="submission" date="2025-09" db="UniProtKB">
        <authorList>
            <consortium name="Ensembl"/>
        </authorList>
    </citation>
    <scope>IDENTIFICATION</scope>
</reference>
<dbReference type="InterPro" id="IPR051713">
    <property type="entry name" value="T-cell_Activation_Regulation"/>
</dbReference>
<feature type="domain" description="Ig-like" evidence="12">
    <location>
        <begin position="30"/>
        <end position="145"/>
    </location>
</feature>
<dbReference type="GO" id="GO:0006955">
    <property type="term" value="P:immune response"/>
    <property type="evidence" value="ECO:0007669"/>
    <property type="project" value="TreeGrafter"/>
</dbReference>
<dbReference type="InterPro" id="IPR036179">
    <property type="entry name" value="Ig-like_dom_sf"/>
</dbReference>
<dbReference type="PANTHER" id="PTHR25466">
    <property type="entry name" value="T-LYMPHOCYTE ACTIVATION ANTIGEN"/>
    <property type="match status" value="1"/>
</dbReference>
<evidence type="ECO:0000256" key="2">
    <source>
        <dbReference type="ARBA" id="ARBA00022475"/>
    </source>
</evidence>
<dbReference type="GO" id="GO:0042102">
    <property type="term" value="P:positive regulation of T cell proliferation"/>
    <property type="evidence" value="ECO:0007669"/>
    <property type="project" value="TreeGrafter"/>
</dbReference>
<feature type="transmembrane region" description="Helical" evidence="11">
    <location>
        <begin position="169"/>
        <end position="190"/>
    </location>
</feature>
<keyword evidence="3 11" id="KW-0812">Transmembrane</keyword>
<sequence length="202" mass="23488">RISNKPVANVKLYWLRLRKLIFLLLFLQMPFHLFVFSIISVSLDVTVEAVIGGSVVLPCSSTKHDLKLQDIDVFWRDKDSETIYDFIKGTDFLESQDPRYKNRAQTFPDEYKRGNFSIKLINLTHADAGEFICYITPSNEQETVHLIIKENDNQSTEEANGVPKTQLDWWQILLICVCILLVLILPIAYFKWKQRKRTPAPI</sequence>
<dbReference type="SUPFAM" id="SSF48726">
    <property type="entry name" value="Immunoglobulin"/>
    <property type="match status" value="1"/>
</dbReference>
<keyword evidence="10" id="KW-0393">Immunoglobulin domain</keyword>
<evidence type="ECO:0000256" key="7">
    <source>
        <dbReference type="ARBA" id="ARBA00023157"/>
    </source>
</evidence>
<evidence type="ECO:0000256" key="4">
    <source>
        <dbReference type="ARBA" id="ARBA00022729"/>
    </source>
</evidence>
<keyword evidence="4" id="KW-0732">Signal</keyword>
<keyword evidence="14" id="KW-1185">Reference proteome</keyword>
<reference evidence="13" key="1">
    <citation type="submission" date="2025-08" db="UniProtKB">
        <authorList>
            <consortium name="Ensembl"/>
        </authorList>
    </citation>
    <scope>IDENTIFICATION</scope>
</reference>
<dbReference type="GO" id="GO:0007166">
    <property type="term" value="P:cell surface receptor signaling pathway"/>
    <property type="evidence" value="ECO:0007669"/>
    <property type="project" value="TreeGrafter"/>
</dbReference>
<evidence type="ECO:0000256" key="1">
    <source>
        <dbReference type="ARBA" id="ARBA00004251"/>
    </source>
</evidence>
<dbReference type="FunFam" id="2.60.40.10:FF:000142">
    <property type="entry name" value="V-set domain-containing T-cell activation inhibitor 1"/>
    <property type="match status" value="1"/>
</dbReference>
<dbReference type="AlphaFoldDB" id="A0A671MD08"/>
<evidence type="ECO:0000313" key="14">
    <source>
        <dbReference type="Proteomes" id="UP000472260"/>
    </source>
</evidence>
<dbReference type="GO" id="GO:0009897">
    <property type="term" value="C:external side of plasma membrane"/>
    <property type="evidence" value="ECO:0007669"/>
    <property type="project" value="TreeGrafter"/>
</dbReference>
<evidence type="ECO:0000256" key="6">
    <source>
        <dbReference type="ARBA" id="ARBA00023136"/>
    </source>
</evidence>
<evidence type="ECO:0000256" key="10">
    <source>
        <dbReference type="ARBA" id="ARBA00023319"/>
    </source>
</evidence>
<keyword evidence="9" id="KW-0325">Glycoprotein</keyword>
<dbReference type="SMART" id="SM00409">
    <property type="entry name" value="IG"/>
    <property type="match status" value="1"/>
</dbReference>
<keyword evidence="7" id="KW-1015">Disulfide bond</keyword>
<dbReference type="InterPro" id="IPR013783">
    <property type="entry name" value="Ig-like_fold"/>
</dbReference>
<feature type="transmembrane region" description="Helical" evidence="11">
    <location>
        <begin position="20"/>
        <end position="39"/>
    </location>
</feature>
<evidence type="ECO:0000256" key="8">
    <source>
        <dbReference type="ARBA" id="ARBA00023170"/>
    </source>
</evidence>
<evidence type="ECO:0000256" key="9">
    <source>
        <dbReference type="ARBA" id="ARBA00023180"/>
    </source>
</evidence>
<dbReference type="PROSITE" id="PS50835">
    <property type="entry name" value="IG_LIKE"/>
    <property type="match status" value="1"/>
</dbReference>
<evidence type="ECO:0000256" key="3">
    <source>
        <dbReference type="ARBA" id="ARBA00022692"/>
    </source>
</evidence>
<dbReference type="PANTHER" id="PTHR25466:SF14">
    <property type="entry name" value="BUTYROPHILIN SUBFAMILY 2 MEMBER A2-LIKE-RELATED"/>
    <property type="match status" value="1"/>
</dbReference>
<keyword evidence="2" id="KW-1003">Cell membrane</keyword>
<dbReference type="InterPro" id="IPR007110">
    <property type="entry name" value="Ig-like_dom"/>
</dbReference>
<evidence type="ECO:0000313" key="13">
    <source>
        <dbReference type="Ensembl" id="ENSSANP00000031019.1"/>
    </source>
</evidence>
<evidence type="ECO:0000256" key="11">
    <source>
        <dbReference type="SAM" id="Phobius"/>
    </source>
</evidence>
<dbReference type="GO" id="GO:0071222">
    <property type="term" value="P:cellular response to lipopolysaccharide"/>
    <property type="evidence" value="ECO:0007669"/>
    <property type="project" value="TreeGrafter"/>
</dbReference>
<dbReference type="GO" id="GO:0042130">
    <property type="term" value="P:negative regulation of T cell proliferation"/>
    <property type="evidence" value="ECO:0007669"/>
    <property type="project" value="TreeGrafter"/>
</dbReference>
<name>A0A671MD08_9TELE</name>
<dbReference type="Ensembl" id="ENSSANT00000033025.1">
    <property type="protein sequence ID" value="ENSSANP00000031019.1"/>
    <property type="gene ID" value="ENSSANG00000015856.1"/>
</dbReference>
<keyword evidence="5 11" id="KW-1133">Transmembrane helix</keyword>
<keyword evidence="6 11" id="KW-0472">Membrane</keyword>
<protein>
    <recommendedName>
        <fullName evidence="12">Ig-like domain-containing protein</fullName>
    </recommendedName>
</protein>
<dbReference type="Pfam" id="PF07686">
    <property type="entry name" value="V-set"/>
    <property type="match status" value="1"/>
</dbReference>
<proteinExistence type="predicted"/>
<keyword evidence="8" id="KW-0675">Receptor</keyword>
<dbReference type="GO" id="GO:0031295">
    <property type="term" value="P:T cell costimulation"/>
    <property type="evidence" value="ECO:0007669"/>
    <property type="project" value="TreeGrafter"/>
</dbReference>
<dbReference type="Gene3D" id="2.60.40.10">
    <property type="entry name" value="Immunoglobulins"/>
    <property type="match status" value="1"/>
</dbReference>
<evidence type="ECO:0000256" key="5">
    <source>
        <dbReference type="ARBA" id="ARBA00022989"/>
    </source>
</evidence>
<evidence type="ECO:0000259" key="12">
    <source>
        <dbReference type="PROSITE" id="PS50835"/>
    </source>
</evidence>
<dbReference type="InterPro" id="IPR003599">
    <property type="entry name" value="Ig_sub"/>
</dbReference>
<dbReference type="Proteomes" id="UP000472260">
    <property type="component" value="Unassembled WGS sequence"/>
</dbReference>